<evidence type="ECO:0000259" key="3">
    <source>
        <dbReference type="PROSITE" id="PS50076"/>
    </source>
</evidence>
<dbReference type="Gene3D" id="1.10.287.110">
    <property type="entry name" value="DnaJ domain"/>
    <property type="match status" value="1"/>
</dbReference>
<dbReference type="PANTHER" id="PTHR24074">
    <property type="entry name" value="CO-CHAPERONE PROTEIN DJLA"/>
    <property type="match status" value="1"/>
</dbReference>
<keyword evidence="1" id="KW-0143">Chaperone</keyword>
<evidence type="ECO:0000313" key="5">
    <source>
        <dbReference type="Proteomes" id="UP001253595"/>
    </source>
</evidence>
<dbReference type="CDD" id="cd06257">
    <property type="entry name" value="DnaJ"/>
    <property type="match status" value="1"/>
</dbReference>
<dbReference type="InterPro" id="IPR050817">
    <property type="entry name" value="DjlA_DnaK_co-chaperone"/>
</dbReference>
<feature type="domain" description="J" evidence="3">
    <location>
        <begin position="183"/>
        <end position="252"/>
    </location>
</feature>
<organism evidence="4 5">
    <name type="scientific">Cellvibrio fibrivorans</name>
    <dbReference type="NCBI Taxonomy" id="126350"/>
    <lineage>
        <taxon>Bacteria</taxon>
        <taxon>Pseudomonadati</taxon>
        <taxon>Pseudomonadota</taxon>
        <taxon>Gammaproteobacteria</taxon>
        <taxon>Cellvibrionales</taxon>
        <taxon>Cellvibrionaceae</taxon>
        <taxon>Cellvibrio</taxon>
    </lineage>
</organism>
<dbReference type="NCBIfam" id="NF006948">
    <property type="entry name" value="PRK09430.1"/>
    <property type="match status" value="1"/>
</dbReference>
<reference evidence="4 5" key="1">
    <citation type="submission" date="2023-07" db="EMBL/GenBank/DDBJ databases">
        <title>Sorghum-associated microbial communities from plants grown in Nebraska, USA.</title>
        <authorList>
            <person name="Schachtman D."/>
        </authorList>
    </citation>
    <scope>NUCLEOTIDE SEQUENCE [LARGE SCALE GENOMIC DNA]</scope>
    <source>
        <strain evidence="4 5">BE190</strain>
    </source>
</reference>
<evidence type="ECO:0000256" key="2">
    <source>
        <dbReference type="SAM" id="MobiDB-lite"/>
    </source>
</evidence>
<dbReference type="Pfam" id="PF05099">
    <property type="entry name" value="TerB"/>
    <property type="match status" value="1"/>
</dbReference>
<dbReference type="Proteomes" id="UP001253595">
    <property type="component" value="Unassembled WGS sequence"/>
</dbReference>
<dbReference type="SMART" id="SM00271">
    <property type="entry name" value="DnaJ"/>
    <property type="match status" value="1"/>
</dbReference>
<dbReference type="InterPro" id="IPR036869">
    <property type="entry name" value="J_dom_sf"/>
</dbReference>
<dbReference type="InterPro" id="IPR001623">
    <property type="entry name" value="DnaJ_domain"/>
</dbReference>
<feature type="compositionally biased region" description="Polar residues" evidence="2">
    <location>
        <begin position="166"/>
        <end position="176"/>
    </location>
</feature>
<evidence type="ECO:0000256" key="1">
    <source>
        <dbReference type="ARBA" id="ARBA00023186"/>
    </source>
</evidence>
<dbReference type="EMBL" id="JAVDVX010000012">
    <property type="protein sequence ID" value="MDR7092175.1"/>
    <property type="molecule type" value="Genomic_DNA"/>
</dbReference>
<dbReference type="InterPro" id="IPR029024">
    <property type="entry name" value="TerB-like"/>
</dbReference>
<comment type="caution">
    <text evidence="4">The sequence shown here is derived from an EMBL/GenBank/DDBJ whole genome shotgun (WGS) entry which is preliminary data.</text>
</comment>
<sequence length="252" mass="28895">MADKRQSIRAAFLKATFSFLGYIASCDGQINREEVNRIKVHMKKMHLSEDEQRNALLLFKSGTAPDFNASQALVEFRAATTPKLIQILLVHLLTMARADGFLMEKELHALLWVARELGYKSIVFNHLLKMIYEQDQLALSRNPPQPAQPDTYSAPQPEPNKEQKKANTNAHQPTGNRHQDLHKAYKILGVTTEMTEDEIRRAYKKLASQLHPDKLMSQGLAQEQMHIATERFKRVQAAYSFIKKHRSIYSAR</sequence>
<proteinExistence type="predicted"/>
<evidence type="ECO:0000313" key="4">
    <source>
        <dbReference type="EMBL" id="MDR7092175.1"/>
    </source>
</evidence>
<dbReference type="Pfam" id="PF00226">
    <property type="entry name" value="DnaJ"/>
    <property type="match status" value="1"/>
</dbReference>
<dbReference type="InterPro" id="IPR007791">
    <property type="entry name" value="DjlA_N"/>
</dbReference>
<feature type="region of interest" description="Disordered" evidence="2">
    <location>
        <begin position="140"/>
        <end position="179"/>
    </location>
</feature>
<dbReference type="SUPFAM" id="SSF46565">
    <property type="entry name" value="Chaperone J-domain"/>
    <property type="match status" value="1"/>
</dbReference>
<accession>A0ABU1V404</accession>
<protein>
    <submittedName>
        <fullName evidence="4">DnaJ like chaperone protein</fullName>
    </submittedName>
</protein>
<gene>
    <name evidence="4" type="ORF">J2X05_004216</name>
</gene>
<dbReference type="PRINTS" id="PR00625">
    <property type="entry name" value="JDOMAIN"/>
</dbReference>
<dbReference type="PROSITE" id="PS50076">
    <property type="entry name" value="DNAJ_2"/>
    <property type="match status" value="1"/>
</dbReference>
<name>A0ABU1V404_9GAMM</name>
<dbReference type="Gene3D" id="1.10.3680.10">
    <property type="entry name" value="TerB-like"/>
    <property type="match status" value="1"/>
</dbReference>
<dbReference type="RefSeq" id="WP_310076235.1">
    <property type="nucleotide sequence ID" value="NZ_JAVDVX010000012.1"/>
</dbReference>
<keyword evidence="5" id="KW-1185">Reference proteome</keyword>